<comment type="caution">
    <text evidence="2">The sequence shown here is derived from an EMBL/GenBank/DDBJ whole genome shotgun (WGS) entry which is preliminary data.</text>
</comment>
<dbReference type="EMBL" id="JAKEVZ010000013">
    <property type="protein sequence ID" value="MCF1752511.1"/>
    <property type="molecule type" value="Genomic_DNA"/>
</dbReference>
<dbReference type="NCBIfam" id="TIGR04183">
    <property type="entry name" value="Por_Secre_tail"/>
    <property type="match status" value="1"/>
</dbReference>
<name>A0ABS9BZ71_9BACT</name>
<keyword evidence="3" id="KW-1185">Reference proteome</keyword>
<dbReference type="Proteomes" id="UP001201449">
    <property type="component" value="Unassembled WGS sequence"/>
</dbReference>
<gene>
    <name evidence="2" type="ORF">L0U89_15735</name>
</gene>
<organism evidence="2 3">
    <name type="scientific">Mariniradius sediminis</name>
    <dbReference type="NCBI Taxonomy" id="2909237"/>
    <lineage>
        <taxon>Bacteria</taxon>
        <taxon>Pseudomonadati</taxon>
        <taxon>Bacteroidota</taxon>
        <taxon>Cytophagia</taxon>
        <taxon>Cytophagales</taxon>
        <taxon>Cyclobacteriaceae</taxon>
        <taxon>Mariniradius</taxon>
    </lineage>
</organism>
<protein>
    <submittedName>
        <fullName evidence="2">T9SS type A sorting domain-containing protein</fullName>
    </submittedName>
</protein>
<dbReference type="Pfam" id="PF18962">
    <property type="entry name" value="Por_Secre_tail"/>
    <property type="match status" value="1"/>
</dbReference>
<accession>A0ABS9BZ71</accession>
<evidence type="ECO:0000313" key="2">
    <source>
        <dbReference type="EMBL" id="MCF1752511.1"/>
    </source>
</evidence>
<reference evidence="2 3" key="1">
    <citation type="submission" date="2022-01" db="EMBL/GenBank/DDBJ databases">
        <title>Mariniradius saccharolyticus sp. nov., isolated from sediment of a river.</title>
        <authorList>
            <person name="Liu H."/>
        </authorList>
    </citation>
    <scope>NUCLEOTIDE SEQUENCE [LARGE SCALE GENOMIC DNA]</scope>
    <source>
        <strain evidence="2 3">RY-2</strain>
    </source>
</reference>
<dbReference type="InterPro" id="IPR026444">
    <property type="entry name" value="Secre_tail"/>
</dbReference>
<dbReference type="RefSeq" id="WP_234862392.1">
    <property type="nucleotide sequence ID" value="NZ_JAKEVZ010000013.1"/>
</dbReference>
<evidence type="ECO:0000259" key="1">
    <source>
        <dbReference type="Pfam" id="PF18962"/>
    </source>
</evidence>
<sequence>MKNLAPHIGFLMLFGLILLAPKDLFAQFTQLPTPKKPKEKKSENFRIQDDPLQIPFWDDFSIPGLDTTKWIVRGATQSFTVGNEAPSYGVVLLDGTNENGRPYSTTQLDQGETDQITSKPIDLSVISPAEENTVYLSFFWQAGGKAEMPDATDEIRLDFLDANGIWVTVWEKAGGLSAEQLFFTQELIQVRPIFHHAAFQFRFAIRGRSSGPFDSWILDYIFLHKNRNANDLFTQDRALTLPNGRPFERYSSVPLFMLKRDSESFWINTQNEFKNLSNSFRAMEYSFEIRDKESQSVVKSINSNTPFNPVPTAQERRGFSSNPIEDIVLADEEKDYELVSYLVTGDGLLQGIENGQPVSYPSVDFRDNDTVRTLLSIRDFLAYDDGKVDYSAGINQRSGTLALRYEVDGPAFLKGISINFTNFAQVNSVVDINVWRDLGQAPIYTKEVIIPDKGALENFAYFEIDRNVEVGGVFYVGFTQFTNDFVHVGLDKTYDNGSEIFFNVSGTWQQNERIQGSLMIRPHLSASRVIQTDADASISVRAYPNPVSGPLNLEGDFDTFEVFDPIGRRINLPVTETEEGKIINFENMQMGVYVIKASKGKHLHTFRILVK</sequence>
<proteinExistence type="predicted"/>
<evidence type="ECO:0000313" key="3">
    <source>
        <dbReference type="Proteomes" id="UP001201449"/>
    </source>
</evidence>
<feature type="domain" description="Secretion system C-terminal sorting" evidence="1">
    <location>
        <begin position="543"/>
        <end position="603"/>
    </location>
</feature>